<reference evidence="2" key="1">
    <citation type="submission" date="2022-10" db="EMBL/GenBank/DDBJ databases">
        <title>Culturing micro-colonial fungi from biological soil crusts in the Mojave desert and describing Neophaeococcomyces mojavensis, and introducing the new genera and species Taxawa tesnikishii.</title>
        <authorList>
            <person name="Kurbessoian T."/>
            <person name="Stajich J.E."/>
        </authorList>
    </citation>
    <scope>NUCLEOTIDE SEQUENCE</scope>
    <source>
        <strain evidence="2">TK_1</strain>
    </source>
</reference>
<evidence type="ECO:0000313" key="3">
    <source>
        <dbReference type="Proteomes" id="UP001172684"/>
    </source>
</evidence>
<dbReference type="Proteomes" id="UP001172684">
    <property type="component" value="Unassembled WGS sequence"/>
</dbReference>
<comment type="caution">
    <text evidence="2">The sequence shown here is derived from an EMBL/GenBank/DDBJ whole genome shotgun (WGS) entry which is preliminary data.</text>
</comment>
<name>A0ABQ9NNB2_9PEZI</name>
<keyword evidence="3" id="KW-1185">Reference proteome</keyword>
<accession>A0ABQ9NNB2</accession>
<dbReference type="Pfam" id="PF00646">
    <property type="entry name" value="F-box"/>
    <property type="match status" value="1"/>
</dbReference>
<evidence type="ECO:0000313" key="2">
    <source>
        <dbReference type="EMBL" id="KAJ9660734.1"/>
    </source>
</evidence>
<evidence type="ECO:0000259" key="1">
    <source>
        <dbReference type="Pfam" id="PF00646"/>
    </source>
</evidence>
<gene>
    <name evidence="2" type="ORF">H2201_006813</name>
</gene>
<feature type="domain" description="F-box" evidence="1">
    <location>
        <begin position="8"/>
        <end position="42"/>
    </location>
</feature>
<sequence length="114" mass="13229">MAADTFRLLDLPLELLQVVLKHTVPMTGVKEAVKLRLVCKTFDREVPHIMSKVRLLEHQVCQLPKTLRFSVEFTARYIFDRIIVDGKSKNNLAARLLHVMDFLQSDELLSYSKF</sequence>
<protein>
    <recommendedName>
        <fullName evidence="1">F-box domain-containing protein</fullName>
    </recommendedName>
</protein>
<organism evidence="2 3">
    <name type="scientific">Coniosporium apollinis</name>
    <dbReference type="NCBI Taxonomy" id="61459"/>
    <lineage>
        <taxon>Eukaryota</taxon>
        <taxon>Fungi</taxon>
        <taxon>Dikarya</taxon>
        <taxon>Ascomycota</taxon>
        <taxon>Pezizomycotina</taxon>
        <taxon>Dothideomycetes</taxon>
        <taxon>Dothideomycetes incertae sedis</taxon>
        <taxon>Coniosporium</taxon>
    </lineage>
</organism>
<dbReference type="EMBL" id="JAPDRL010000063">
    <property type="protein sequence ID" value="KAJ9660734.1"/>
    <property type="molecule type" value="Genomic_DNA"/>
</dbReference>
<dbReference type="InterPro" id="IPR001810">
    <property type="entry name" value="F-box_dom"/>
</dbReference>
<proteinExistence type="predicted"/>